<sequence>MNETAPAAAPSSAHAGDEFEREPVPEHALKGPTAFWGMYAGEHTAGTEFMIGPLFVAWGVSAFDLLVGLLVGNLLAVLSWRYITAPIATRYRLTLYYQLERICGRKLVVLYNLANGILFCFLAGAMVTVSATAVGVPFPGIQMPTFQDTLPTNAAWCVTVLALGAAMTFVAIRGYGFVARVGHLAAPWMFLVFVACGLVMLGKLGSLNLVELLTPPEGHQSRIGFWGVVFFAWFCNAAMHIGMSDLSVLRFARKPSYGWASAAGMFLGHYIAWICAALLLVYWVREKGVDPAQGMAPGPMVWDAVGWAGLICVVIAGWTTANPTIYRAGLAFQSLYPRMSRATGTLIAGTLCTLAGLFPAVAMKLLDFVGLYGTTLAPVGAVILAEVYLAHRFGLPRDWAASTGRSFNLAVLLAWAIPLALFYWAYWHWNVFPSYLTLPVYLLTGVLYLFLAKTLYGHSATSTRA</sequence>
<accession>A0A6M1RMR3</accession>
<dbReference type="RefSeq" id="WP_165105306.1">
    <property type="nucleotide sequence ID" value="NZ_JAAKYA010000006.1"/>
</dbReference>
<evidence type="ECO:0000313" key="2">
    <source>
        <dbReference type="EMBL" id="NGO38025.1"/>
    </source>
</evidence>
<feature type="transmembrane region" description="Helical" evidence="1">
    <location>
        <begin position="108"/>
        <end position="133"/>
    </location>
</feature>
<feature type="transmembrane region" description="Helical" evidence="1">
    <location>
        <begin position="432"/>
        <end position="451"/>
    </location>
</feature>
<dbReference type="PANTHER" id="PTHR30569:SF0">
    <property type="entry name" value="CYTOSINE PERMEASE"/>
    <property type="match status" value="1"/>
</dbReference>
<organism evidence="2 3">
    <name type="scientific">Limisphaera ngatamarikiensis</name>
    <dbReference type="NCBI Taxonomy" id="1324935"/>
    <lineage>
        <taxon>Bacteria</taxon>
        <taxon>Pseudomonadati</taxon>
        <taxon>Verrucomicrobiota</taxon>
        <taxon>Verrucomicrobiia</taxon>
        <taxon>Limisphaerales</taxon>
        <taxon>Limisphaeraceae</taxon>
        <taxon>Limisphaera</taxon>
    </lineage>
</organism>
<dbReference type="Proteomes" id="UP000477311">
    <property type="component" value="Unassembled WGS sequence"/>
</dbReference>
<dbReference type="EMBL" id="JAAKYA010000006">
    <property type="protein sequence ID" value="NGO38025.1"/>
    <property type="molecule type" value="Genomic_DNA"/>
</dbReference>
<feature type="transmembrane region" description="Helical" evidence="1">
    <location>
        <begin position="368"/>
        <end position="389"/>
    </location>
</feature>
<dbReference type="GO" id="GO:0015209">
    <property type="term" value="F:cytosine transmembrane transporter activity"/>
    <property type="evidence" value="ECO:0007669"/>
    <property type="project" value="InterPro"/>
</dbReference>
<feature type="transmembrane region" description="Helical" evidence="1">
    <location>
        <begin position="262"/>
        <end position="284"/>
    </location>
</feature>
<feature type="transmembrane region" description="Helical" evidence="1">
    <location>
        <begin position="342"/>
        <end position="362"/>
    </location>
</feature>
<gene>
    <name evidence="2" type="ORF">G4L39_01250</name>
</gene>
<keyword evidence="1" id="KW-0812">Transmembrane</keyword>
<evidence type="ECO:0008006" key="4">
    <source>
        <dbReference type="Google" id="ProtNLM"/>
    </source>
</evidence>
<keyword evidence="1" id="KW-0472">Membrane</keyword>
<feature type="transmembrane region" description="Helical" evidence="1">
    <location>
        <begin position="184"/>
        <end position="203"/>
    </location>
</feature>
<dbReference type="AlphaFoldDB" id="A0A6M1RMR3"/>
<feature type="transmembrane region" description="Helical" evidence="1">
    <location>
        <begin position="304"/>
        <end position="321"/>
    </location>
</feature>
<dbReference type="Gene3D" id="1.10.4160.10">
    <property type="entry name" value="Hydantoin permease"/>
    <property type="match status" value="1"/>
</dbReference>
<feature type="transmembrane region" description="Helical" evidence="1">
    <location>
        <begin position="153"/>
        <end position="172"/>
    </location>
</feature>
<protein>
    <recommendedName>
        <fullName evidence="4">Cytosine permease</fullName>
    </recommendedName>
</protein>
<dbReference type="PANTHER" id="PTHR30569">
    <property type="entry name" value="CYTOSINE TRANSPORTER CODB"/>
    <property type="match status" value="1"/>
</dbReference>
<name>A0A6M1RMR3_9BACT</name>
<keyword evidence="3" id="KW-1185">Reference proteome</keyword>
<feature type="transmembrane region" description="Helical" evidence="1">
    <location>
        <begin position="55"/>
        <end position="83"/>
    </location>
</feature>
<proteinExistence type="predicted"/>
<comment type="caution">
    <text evidence="2">The sequence shown here is derived from an EMBL/GenBank/DDBJ whole genome shotgun (WGS) entry which is preliminary data.</text>
</comment>
<keyword evidence="1" id="KW-1133">Transmembrane helix</keyword>
<dbReference type="InterPro" id="IPR030191">
    <property type="entry name" value="CodB"/>
</dbReference>
<feature type="transmembrane region" description="Helical" evidence="1">
    <location>
        <begin position="223"/>
        <end position="241"/>
    </location>
</feature>
<feature type="transmembrane region" description="Helical" evidence="1">
    <location>
        <begin position="409"/>
        <end position="426"/>
    </location>
</feature>
<reference evidence="2 3" key="1">
    <citation type="submission" date="2020-02" db="EMBL/GenBank/DDBJ databases">
        <title>Draft genome sequence of Limisphaera ngatamarikiensis NGM72.4T, a thermophilic Verrucomicrobia grouped in subdivision 3.</title>
        <authorList>
            <person name="Carere C.R."/>
            <person name="Steen J."/>
            <person name="Hugenholtz P."/>
            <person name="Stott M.B."/>
        </authorList>
    </citation>
    <scope>NUCLEOTIDE SEQUENCE [LARGE SCALE GENOMIC DNA]</scope>
    <source>
        <strain evidence="2 3">NGM72.4</strain>
    </source>
</reference>
<evidence type="ECO:0000256" key="1">
    <source>
        <dbReference type="SAM" id="Phobius"/>
    </source>
</evidence>
<dbReference type="GO" id="GO:0005886">
    <property type="term" value="C:plasma membrane"/>
    <property type="evidence" value="ECO:0007669"/>
    <property type="project" value="TreeGrafter"/>
</dbReference>
<evidence type="ECO:0000313" key="3">
    <source>
        <dbReference type="Proteomes" id="UP000477311"/>
    </source>
</evidence>